<dbReference type="Pfam" id="PF18143">
    <property type="entry name" value="HAD_SAK_2"/>
    <property type="match status" value="1"/>
</dbReference>
<protein>
    <submittedName>
        <fullName evidence="1">Uncharacterized protein</fullName>
    </submittedName>
</protein>
<accession>A0A6B2LQ01</accession>
<proteinExistence type="predicted"/>
<reference evidence="1" key="1">
    <citation type="journal article" date="2020" name="J. Eukaryot. Microbiol.">
        <title>De novo Sequencing, Assembly and Annotation of the Transcriptome for the Free-Living Testate Amoeba Arcella intermedia.</title>
        <authorList>
            <person name="Ribeiro G.M."/>
            <person name="Porfirio-Sousa A.L."/>
            <person name="Maurer-Alcala X.X."/>
            <person name="Katz L.A."/>
            <person name="Lahr D.J.G."/>
        </authorList>
    </citation>
    <scope>NUCLEOTIDE SEQUENCE</scope>
</reference>
<organism evidence="1">
    <name type="scientific">Arcella intermedia</name>
    <dbReference type="NCBI Taxonomy" id="1963864"/>
    <lineage>
        <taxon>Eukaryota</taxon>
        <taxon>Amoebozoa</taxon>
        <taxon>Tubulinea</taxon>
        <taxon>Elardia</taxon>
        <taxon>Arcellinida</taxon>
        <taxon>Sphaerothecina</taxon>
        <taxon>Arcellidae</taxon>
        <taxon>Arcella</taxon>
    </lineage>
</organism>
<sequence>MDIDGVVSPFSGTSFDPNCMQNLKNIVTKTNAKIVLSSTWRTSKTTFNLVNKNLGKFGIEECISKTPENGGYDRGAEILEWLEENKTRYNIVSWIAIDDMDLSYNLGSNFIHCSSDTGLTDPLAKKSIQILLKQ</sequence>
<name>A0A6B2LQ01_9EUKA</name>
<evidence type="ECO:0000313" key="1">
    <source>
        <dbReference type="EMBL" id="NDV39114.1"/>
    </source>
</evidence>
<dbReference type="EMBL" id="GIBP01010145">
    <property type="protein sequence ID" value="NDV39114.1"/>
    <property type="molecule type" value="Transcribed_RNA"/>
</dbReference>
<dbReference type="AlphaFoldDB" id="A0A6B2LQ01"/>